<proteinExistence type="predicted"/>
<evidence type="ECO:0000313" key="1">
    <source>
        <dbReference type="EMBL" id="KJH69540.1"/>
    </source>
</evidence>
<reference evidence="1 2" key="1">
    <citation type="submission" date="2015-02" db="EMBL/GenBank/DDBJ databases">
        <title>Draft genome of a novel marine cyanobacterium (Chroococcales) isolated from South Atlantic Ocean.</title>
        <authorList>
            <person name="Rigonato J."/>
            <person name="Alvarenga D.O."/>
            <person name="Branco L.H."/>
            <person name="Varani A.M."/>
            <person name="Brandini F.P."/>
            <person name="Fiore M.F."/>
        </authorList>
    </citation>
    <scope>NUCLEOTIDE SEQUENCE [LARGE SCALE GENOMIC DNA]</scope>
    <source>
        <strain evidence="1 2">CENA595</strain>
    </source>
</reference>
<comment type="caution">
    <text evidence="1">The sequence shown here is derived from an EMBL/GenBank/DDBJ whole genome shotgun (WGS) entry which is preliminary data.</text>
</comment>
<dbReference type="EMBL" id="JYON01000040">
    <property type="protein sequence ID" value="KJH69540.1"/>
    <property type="molecule type" value="Genomic_DNA"/>
</dbReference>
<evidence type="ECO:0000313" key="2">
    <source>
        <dbReference type="Proteomes" id="UP000032452"/>
    </source>
</evidence>
<sequence>MTAITLMAERQEKLVMLQVEVPESIRARLKMEAIRQGTTMGELAQKILNEALPNFESKDT</sequence>
<gene>
    <name evidence="1" type="ORF">UH38_23315</name>
</gene>
<protein>
    <recommendedName>
        <fullName evidence="3">CopG-like ribbon-helix-helix domain-containing protein</fullName>
    </recommendedName>
</protein>
<dbReference type="AlphaFoldDB" id="A0A0D8ZLC4"/>
<dbReference type="Proteomes" id="UP000032452">
    <property type="component" value="Unassembled WGS sequence"/>
</dbReference>
<accession>A0A0D8ZLC4</accession>
<dbReference type="InterPro" id="IPR010985">
    <property type="entry name" value="Ribbon_hlx_hlx"/>
</dbReference>
<dbReference type="Gene3D" id="1.10.1220.10">
    <property type="entry name" value="Met repressor-like"/>
    <property type="match status" value="1"/>
</dbReference>
<keyword evidence="2" id="KW-1185">Reference proteome</keyword>
<evidence type="ECO:0008006" key="3">
    <source>
        <dbReference type="Google" id="ProtNLM"/>
    </source>
</evidence>
<organism evidence="1 2">
    <name type="scientific">Aliterella atlantica CENA595</name>
    <dbReference type="NCBI Taxonomy" id="1618023"/>
    <lineage>
        <taxon>Bacteria</taxon>
        <taxon>Bacillati</taxon>
        <taxon>Cyanobacteriota</taxon>
        <taxon>Cyanophyceae</taxon>
        <taxon>Chroococcidiopsidales</taxon>
        <taxon>Aliterellaceae</taxon>
        <taxon>Aliterella</taxon>
    </lineage>
</organism>
<dbReference type="GO" id="GO:0006355">
    <property type="term" value="P:regulation of DNA-templated transcription"/>
    <property type="evidence" value="ECO:0007669"/>
    <property type="project" value="InterPro"/>
</dbReference>
<dbReference type="OrthoDB" id="9974080at2"/>
<dbReference type="InterPro" id="IPR013321">
    <property type="entry name" value="Arc_rbn_hlx_hlx"/>
</dbReference>
<dbReference type="RefSeq" id="WP_045057107.1">
    <property type="nucleotide sequence ID" value="NZ_CAWMDP010000047.1"/>
</dbReference>
<dbReference type="SUPFAM" id="SSF47598">
    <property type="entry name" value="Ribbon-helix-helix"/>
    <property type="match status" value="1"/>
</dbReference>
<dbReference type="STRING" id="1618023.UH38_23315"/>
<name>A0A0D8ZLC4_9CYAN</name>